<feature type="compositionally biased region" description="Basic and acidic residues" evidence="1">
    <location>
        <begin position="12"/>
        <end position="22"/>
    </location>
</feature>
<dbReference type="AlphaFoldDB" id="A0A7S4AMF4"/>
<protein>
    <submittedName>
        <fullName evidence="2">Uncharacterized protein</fullName>
    </submittedName>
</protein>
<gene>
    <name evidence="2" type="ORF">PAUS00366_LOCUS12741</name>
</gene>
<feature type="region of interest" description="Disordered" evidence="1">
    <location>
        <begin position="1"/>
        <end position="73"/>
    </location>
</feature>
<proteinExistence type="predicted"/>
<reference evidence="2" key="1">
    <citation type="submission" date="2021-01" db="EMBL/GenBank/DDBJ databases">
        <authorList>
            <person name="Corre E."/>
            <person name="Pelletier E."/>
            <person name="Niang G."/>
            <person name="Scheremetjew M."/>
            <person name="Finn R."/>
            <person name="Kale V."/>
            <person name="Holt S."/>
            <person name="Cochrane G."/>
            <person name="Meng A."/>
            <person name="Brown T."/>
            <person name="Cohen L."/>
        </authorList>
    </citation>
    <scope>NUCLEOTIDE SEQUENCE</scope>
    <source>
        <strain evidence="2">10249 10 AB</strain>
    </source>
</reference>
<dbReference type="EMBL" id="HBIX01017681">
    <property type="protein sequence ID" value="CAE0719987.1"/>
    <property type="molecule type" value="Transcribed_RNA"/>
</dbReference>
<accession>A0A7S4AMF4</accession>
<evidence type="ECO:0000256" key="1">
    <source>
        <dbReference type="SAM" id="MobiDB-lite"/>
    </source>
</evidence>
<organism evidence="2">
    <name type="scientific">Pseudo-nitzschia australis</name>
    <dbReference type="NCBI Taxonomy" id="44445"/>
    <lineage>
        <taxon>Eukaryota</taxon>
        <taxon>Sar</taxon>
        <taxon>Stramenopiles</taxon>
        <taxon>Ochrophyta</taxon>
        <taxon>Bacillariophyta</taxon>
        <taxon>Bacillariophyceae</taxon>
        <taxon>Bacillariophycidae</taxon>
        <taxon>Bacillariales</taxon>
        <taxon>Bacillariaceae</taxon>
        <taxon>Pseudo-nitzschia</taxon>
    </lineage>
</organism>
<feature type="compositionally biased region" description="Low complexity" evidence="1">
    <location>
        <begin position="23"/>
        <end position="32"/>
    </location>
</feature>
<dbReference type="Gene3D" id="1.10.287.3990">
    <property type="match status" value="1"/>
</dbReference>
<name>A0A7S4AMF4_9STRA</name>
<sequence length="214" mass="24114">MDPELDMALRVGMEEERARQERLAAQARTEAASGDCKDAEMSDAAAESTTASCQGRRKDQHHSTLTARPCSRPSKNGRTTITINSYCNCLEEVSIFYHRWYKELYVLGCLGFQPRLTLSFARTLYICISVRQSNSTGVFCVISTSFLYGEKDSRKRTRNYVLPQMVPKALPIGLFRVRVPLGYILLLPVHFTFQVFSSWNSVAKPTASFAKPIP</sequence>
<evidence type="ECO:0000313" key="2">
    <source>
        <dbReference type="EMBL" id="CAE0719987.1"/>
    </source>
</evidence>